<evidence type="ECO:0000313" key="2">
    <source>
        <dbReference type="EMBL" id="EIZ00591.1"/>
    </source>
</evidence>
<dbReference type="RefSeq" id="WP_005643181.1">
    <property type="nucleotide sequence ID" value="NZ_JH724215.1"/>
</dbReference>
<dbReference type="AlphaFoldDB" id="A0A0E2AW36"/>
<accession>A0A0E2AW36</accession>
<reference evidence="2 3" key="1">
    <citation type="submission" date="2012-02" db="EMBL/GenBank/DDBJ databases">
        <title>The Genome Sequence of Bacteroides fragilis CL07T12C05.</title>
        <authorList>
            <consortium name="The Broad Institute Genome Sequencing Platform"/>
            <person name="Earl A."/>
            <person name="Ward D."/>
            <person name="Feldgarden M."/>
            <person name="Gevers D."/>
            <person name="Zitomersky N.L."/>
            <person name="Coyne M.J."/>
            <person name="Comstock L.E."/>
            <person name="Young S.K."/>
            <person name="Zeng Q."/>
            <person name="Gargeya S."/>
            <person name="Fitzgerald M."/>
            <person name="Haas B."/>
            <person name="Abouelleil A."/>
            <person name="Alvarado L."/>
            <person name="Arachchi H.M."/>
            <person name="Berlin A."/>
            <person name="Chapman S.B."/>
            <person name="Gearin G."/>
            <person name="Goldberg J."/>
            <person name="Griggs A."/>
            <person name="Gujja S."/>
            <person name="Hansen M."/>
            <person name="Heiman D."/>
            <person name="Howarth C."/>
            <person name="Larimer J."/>
            <person name="Lui A."/>
            <person name="MacDonald P.J.P."/>
            <person name="McCowen C."/>
            <person name="Montmayeur A."/>
            <person name="Murphy C."/>
            <person name="Neiman D."/>
            <person name="Pearson M."/>
            <person name="Priest M."/>
            <person name="Roberts A."/>
            <person name="Saif S."/>
            <person name="Shea T."/>
            <person name="Sisk P."/>
            <person name="Stolte C."/>
            <person name="Sykes S."/>
            <person name="Wortman J."/>
            <person name="Nusbaum C."/>
            <person name="Birren B."/>
        </authorList>
    </citation>
    <scope>NUCLEOTIDE SEQUENCE [LARGE SCALE GENOMIC DNA]</scope>
    <source>
        <strain evidence="2 3">CL07T12C05</strain>
    </source>
</reference>
<dbReference type="PATRIC" id="fig|997883.3.peg.118"/>
<evidence type="ECO:0000313" key="3">
    <source>
        <dbReference type="Proteomes" id="UP000003879"/>
    </source>
</evidence>
<proteinExistence type="predicted"/>
<comment type="caution">
    <text evidence="2">The sequence shown here is derived from an EMBL/GenBank/DDBJ whole genome shotgun (WGS) entry which is preliminary data.</text>
</comment>
<dbReference type="EMBL" id="AGXN01000002">
    <property type="protein sequence ID" value="EIZ00591.1"/>
    <property type="molecule type" value="Genomic_DNA"/>
</dbReference>
<keyword evidence="1" id="KW-1133">Transmembrane helix</keyword>
<keyword evidence="1" id="KW-0812">Transmembrane</keyword>
<sequence length="97" mass="11435">MGTLGCINDMLQRDKENRELRKLNRDRIKEHQKYLVNKGKGNDLSNISIEQMEEIHKRTIEKEALDNASLFKAKIYFIASILLLFLLAIVCYMLFFK</sequence>
<keyword evidence="1" id="KW-0472">Membrane</keyword>
<gene>
    <name evidence="2" type="ORF">HMPREF1056_00113</name>
</gene>
<organism evidence="2 3">
    <name type="scientific">Bacteroides fragilis CL07T12C05</name>
    <dbReference type="NCBI Taxonomy" id="997883"/>
    <lineage>
        <taxon>Bacteria</taxon>
        <taxon>Pseudomonadati</taxon>
        <taxon>Bacteroidota</taxon>
        <taxon>Bacteroidia</taxon>
        <taxon>Bacteroidales</taxon>
        <taxon>Bacteroidaceae</taxon>
        <taxon>Bacteroides</taxon>
    </lineage>
</organism>
<evidence type="ECO:0000256" key="1">
    <source>
        <dbReference type="SAM" id="Phobius"/>
    </source>
</evidence>
<feature type="transmembrane region" description="Helical" evidence="1">
    <location>
        <begin position="75"/>
        <end position="95"/>
    </location>
</feature>
<protein>
    <submittedName>
        <fullName evidence="2">Uncharacterized protein</fullName>
    </submittedName>
</protein>
<name>A0A0E2AW36_BACFG</name>
<dbReference type="HOGENOM" id="CLU_183543_0_0_10"/>
<dbReference type="Proteomes" id="UP000003879">
    <property type="component" value="Unassembled WGS sequence"/>
</dbReference>